<name>T1L0Z8_TETUR</name>
<dbReference type="HOGENOM" id="CLU_2124193_0_0_1"/>
<reference evidence="3" key="1">
    <citation type="submission" date="2011-08" db="EMBL/GenBank/DDBJ databases">
        <authorList>
            <person name="Rombauts S."/>
        </authorList>
    </citation>
    <scope>NUCLEOTIDE SEQUENCE</scope>
    <source>
        <strain evidence="3">London</strain>
    </source>
</reference>
<dbReference type="EnsemblMetazoa" id="tetur313g00010.1">
    <property type="protein sequence ID" value="tetur313g00010.1"/>
    <property type="gene ID" value="tetur313g00010"/>
</dbReference>
<evidence type="ECO:0000313" key="3">
    <source>
        <dbReference type="Proteomes" id="UP000015104"/>
    </source>
</evidence>
<reference evidence="2" key="2">
    <citation type="submission" date="2015-06" db="UniProtKB">
        <authorList>
            <consortium name="EnsemblMetazoa"/>
        </authorList>
    </citation>
    <scope>IDENTIFICATION</scope>
</reference>
<evidence type="ECO:0000256" key="1">
    <source>
        <dbReference type="SAM" id="MobiDB-lite"/>
    </source>
</evidence>
<protein>
    <submittedName>
        <fullName evidence="2">Uncharacterized protein</fullName>
    </submittedName>
</protein>
<feature type="compositionally biased region" description="Acidic residues" evidence="1">
    <location>
        <begin position="47"/>
        <end position="67"/>
    </location>
</feature>
<feature type="compositionally biased region" description="Acidic residues" evidence="1">
    <location>
        <begin position="77"/>
        <end position="89"/>
    </location>
</feature>
<dbReference type="EMBL" id="CAEY01000878">
    <property type="status" value="NOT_ANNOTATED_CDS"/>
    <property type="molecule type" value="Genomic_DNA"/>
</dbReference>
<dbReference type="Proteomes" id="UP000015104">
    <property type="component" value="Unassembled WGS sequence"/>
</dbReference>
<sequence length="118" mass="13420">MEEGDLDDNNKTRVTSAQPTRQLPPRKAAHRHPFIQSPHEKVNENLADQDVDLEENEDYFNPEEPEGGNEAAGDKAEDNDEAMEEDDSDDNNKTKEISAQPTGQLSPRKAAQRYLWTW</sequence>
<dbReference type="AlphaFoldDB" id="T1L0Z8"/>
<feature type="compositionally biased region" description="Polar residues" evidence="1">
    <location>
        <begin position="12"/>
        <end position="21"/>
    </location>
</feature>
<keyword evidence="3" id="KW-1185">Reference proteome</keyword>
<feature type="region of interest" description="Disordered" evidence="1">
    <location>
        <begin position="1"/>
        <end position="118"/>
    </location>
</feature>
<evidence type="ECO:0000313" key="2">
    <source>
        <dbReference type="EnsemblMetazoa" id="tetur313g00010.1"/>
    </source>
</evidence>
<organism evidence="2 3">
    <name type="scientific">Tetranychus urticae</name>
    <name type="common">Two-spotted spider mite</name>
    <dbReference type="NCBI Taxonomy" id="32264"/>
    <lineage>
        <taxon>Eukaryota</taxon>
        <taxon>Metazoa</taxon>
        <taxon>Ecdysozoa</taxon>
        <taxon>Arthropoda</taxon>
        <taxon>Chelicerata</taxon>
        <taxon>Arachnida</taxon>
        <taxon>Acari</taxon>
        <taxon>Acariformes</taxon>
        <taxon>Trombidiformes</taxon>
        <taxon>Prostigmata</taxon>
        <taxon>Eleutherengona</taxon>
        <taxon>Raphignathae</taxon>
        <taxon>Tetranychoidea</taxon>
        <taxon>Tetranychidae</taxon>
        <taxon>Tetranychus</taxon>
    </lineage>
</organism>
<accession>T1L0Z8</accession>
<proteinExistence type="predicted"/>